<feature type="transmembrane region" description="Helical" evidence="1">
    <location>
        <begin position="24"/>
        <end position="44"/>
    </location>
</feature>
<keyword evidence="3" id="KW-1185">Reference proteome</keyword>
<keyword evidence="1" id="KW-0812">Transmembrane</keyword>
<feature type="transmembrane region" description="Helical" evidence="1">
    <location>
        <begin position="51"/>
        <end position="70"/>
    </location>
</feature>
<sequence length="76" mass="8492">MLHEVLSYALTNACTWLHLTFTGIGWEVAVSVWFFCLLLPFLCFTLDLLSLPPYLISLLLNPLPITYALVSSSSSN</sequence>
<evidence type="ECO:0000256" key="1">
    <source>
        <dbReference type="SAM" id="Phobius"/>
    </source>
</evidence>
<dbReference type="GeneID" id="38132505"/>
<accession>A0A3F3QKT7</accession>
<organism evidence="2 3">
    <name type="scientific">Aspergillus welwitschiae</name>
    <dbReference type="NCBI Taxonomy" id="1341132"/>
    <lineage>
        <taxon>Eukaryota</taxon>
        <taxon>Fungi</taxon>
        <taxon>Dikarya</taxon>
        <taxon>Ascomycota</taxon>
        <taxon>Pezizomycotina</taxon>
        <taxon>Eurotiomycetes</taxon>
        <taxon>Eurotiomycetidae</taxon>
        <taxon>Eurotiales</taxon>
        <taxon>Aspergillaceae</taxon>
        <taxon>Aspergillus</taxon>
        <taxon>Aspergillus subgen. Circumdati</taxon>
    </lineage>
</organism>
<evidence type="ECO:0000313" key="3">
    <source>
        <dbReference type="Proteomes" id="UP000253729"/>
    </source>
</evidence>
<proteinExistence type="predicted"/>
<dbReference type="RefSeq" id="XP_026632338.1">
    <property type="nucleotide sequence ID" value="XM_026764149.1"/>
</dbReference>
<keyword evidence="1" id="KW-1133">Transmembrane helix</keyword>
<name>A0A3F3QKT7_9EURO</name>
<keyword evidence="1" id="KW-0472">Membrane</keyword>
<dbReference type="Proteomes" id="UP000253729">
    <property type="component" value="Unassembled WGS sequence"/>
</dbReference>
<gene>
    <name evidence="2" type="ORF">BDQ94DRAFT_132868</name>
</gene>
<reference evidence="2 3" key="1">
    <citation type="submission" date="2018-07" db="EMBL/GenBank/DDBJ databases">
        <title>The genomes of Aspergillus section Nigri reveals drivers in fungal speciation.</title>
        <authorList>
            <consortium name="DOE Joint Genome Institute"/>
            <person name="Vesth T.C."/>
            <person name="Nybo J."/>
            <person name="Theobald S."/>
            <person name="Brandl J."/>
            <person name="Frisvad J.C."/>
            <person name="Nielsen K.F."/>
            <person name="Lyhne E.K."/>
            <person name="Kogle M.E."/>
            <person name="Kuo A."/>
            <person name="Riley R."/>
            <person name="Clum A."/>
            <person name="Nolan M."/>
            <person name="Lipzen A."/>
            <person name="Salamov A."/>
            <person name="Henrissat B."/>
            <person name="Wiebenga A."/>
            <person name="De vries R.P."/>
            <person name="Grigoriev I.V."/>
            <person name="Mortensen U.H."/>
            <person name="Andersen M.R."/>
            <person name="Baker S.E."/>
        </authorList>
    </citation>
    <scope>NUCLEOTIDE SEQUENCE [LARGE SCALE GENOMIC DNA]</scope>
    <source>
        <strain evidence="2 3">CBS 139.54b</strain>
    </source>
</reference>
<protein>
    <submittedName>
        <fullName evidence="2">Uncharacterized protein</fullName>
    </submittedName>
</protein>
<dbReference type="EMBL" id="KZ852032">
    <property type="protein sequence ID" value="RDH39316.1"/>
    <property type="molecule type" value="Genomic_DNA"/>
</dbReference>
<evidence type="ECO:0000313" key="2">
    <source>
        <dbReference type="EMBL" id="RDH39316.1"/>
    </source>
</evidence>
<dbReference type="AlphaFoldDB" id="A0A3F3QKT7"/>